<protein>
    <submittedName>
        <fullName evidence="1">Uncharacterized protein</fullName>
    </submittedName>
</protein>
<dbReference type="AlphaFoldDB" id="A0A7S1FTG1"/>
<evidence type="ECO:0000313" key="1">
    <source>
        <dbReference type="EMBL" id="CAD8886844.1"/>
    </source>
</evidence>
<organism evidence="1">
    <name type="scientific">Corethron hystrix</name>
    <dbReference type="NCBI Taxonomy" id="216773"/>
    <lineage>
        <taxon>Eukaryota</taxon>
        <taxon>Sar</taxon>
        <taxon>Stramenopiles</taxon>
        <taxon>Ochrophyta</taxon>
        <taxon>Bacillariophyta</taxon>
        <taxon>Coscinodiscophyceae</taxon>
        <taxon>Corethrophycidae</taxon>
        <taxon>Corethrales</taxon>
        <taxon>Corethraceae</taxon>
        <taxon>Corethron</taxon>
    </lineage>
</organism>
<proteinExistence type="predicted"/>
<reference evidence="1" key="1">
    <citation type="submission" date="2021-01" db="EMBL/GenBank/DDBJ databases">
        <authorList>
            <person name="Corre E."/>
            <person name="Pelletier E."/>
            <person name="Niang G."/>
            <person name="Scheremetjew M."/>
            <person name="Finn R."/>
            <person name="Kale V."/>
            <person name="Holt S."/>
            <person name="Cochrane G."/>
            <person name="Meng A."/>
            <person name="Brown T."/>
            <person name="Cohen L."/>
        </authorList>
    </citation>
    <scope>NUCLEOTIDE SEQUENCE</scope>
    <source>
        <strain evidence="1">308</strain>
    </source>
</reference>
<sequence length="99" mass="11329">MTLETIVPPFDCTEEKPHENNYETDWDATSSFPDTLNWKETAPNEKTEVETIDREIEGETPNSSSLSRRDYLCCEFCGSVCEVCECFCNCLECLSFFSS</sequence>
<name>A0A7S1FTG1_9STRA</name>
<gene>
    <name evidence="1" type="ORF">CHYS00102_LOCUS14042</name>
</gene>
<accession>A0A7S1FTG1</accession>
<dbReference type="EMBL" id="HBFR01019389">
    <property type="protein sequence ID" value="CAD8886844.1"/>
    <property type="molecule type" value="Transcribed_RNA"/>
</dbReference>